<evidence type="ECO:0000256" key="1">
    <source>
        <dbReference type="SAM" id="MobiDB-lite"/>
    </source>
</evidence>
<name>A0A344U4Y3_9ACTN</name>
<dbReference type="Gene3D" id="1.25.40.20">
    <property type="entry name" value="Ankyrin repeat-containing domain"/>
    <property type="match status" value="1"/>
</dbReference>
<dbReference type="InterPro" id="IPR036770">
    <property type="entry name" value="Ankyrin_rpt-contain_sf"/>
</dbReference>
<gene>
    <name evidence="2" type="ORF">C0216_23085</name>
</gene>
<accession>A0A344U4Y3</accession>
<dbReference type="AlphaFoldDB" id="A0A344U4Y3"/>
<reference evidence="2 3" key="1">
    <citation type="submission" date="2018-01" db="EMBL/GenBank/DDBJ databases">
        <title>Draft genome Sequence of streptomyces globosus LZH-48.</title>
        <authorList>
            <person name="Ran K."/>
            <person name="Li Z."/>
            <person name="Wei S."/>
            <person name="Dong R."/>
        </authorList>
    </citation>
    <scope>NUCLEOTIDE SEQUENCE [LARGE SCALE GENOMIC DNA]</scope>
    <source>
        <strain evidence="2 3">LZH-48</strain>
    </source>
</reference>
<protein>
    <recommendedName>
        <fullName evidence="4">HEAT repeat domain-containing protein</fullName>
    </recommendedName>
</protein>
<dbReference type="EMBL" id="CP030862">
    <property type="protein sequence ID" value="AXE25954.1"/>
    <property type="molecule type" value="Genomic_DNA"/>
</dbReference>
<dbReference type="InterPro" id="IPR011989">
    <property type="entry name" value="ARM-like"/>
</dbReference>
<dbReference type="SUPFAM" id="SSF48371">
    <property type="entry name" value="ARM repeat"/>
    <property type="match status" value="1"/>
</dbReference>
<dbReference type="Proteomes" id="UP000252004">
    <property type="component" value="Chromosome"/>
</dbReference>
<evidence type="ECO:0000313" key="3">
    <source>
        <dbReference type="Proteomes" id="UP000252004"/>
    </source>
</evidence>
<organism evidence="2 3">
    <name type="scientific">Streptomyces globosus</name>
    <dbReference type="NCBI Taxonomy" id="68209"/>
    <lineage>
        <taxon>Bacteria</taxon>
        <taxon>Bacillati</taxon>
        <taxon>Actinomycetota</taxon>
        <taxon>Actinomycetes</taxon>
        <taxon>Kitasatosporales</taxon>
        <taxon>Streptomycetaceae</taxon>
        <taxon>Streptomyces</taxon>
    </lineage>
</organism>
<dbReference type="OrthoDB" id="4331932at2"/>
<proteinExistence type="predicted"/>
<feature type="region of interest" description="Disordered" evidence="1">
    <location>
        <begin position="426"/>
        <end position="452"/>
    </location>
</feature>
<sequence>MQTDGHASGAAEGPLAAAARAGDMLRVKQLLEEREGRPHGGSDDETAAFAAAVQALHTDVADLLIRRGAVPGEVAPDRLPSLREAVGFGSPALVDALTGGSIRHRYPTSELKELRDLARTWHEAGTEAELRRRTGSSGDVAYTRVQDDEGYYKVGELTLEGVTVRDGHGAILTELEELLGIRTSCDDLVTRALERDPDHTAWGRAAIMLSHRREPEAWAVAETLRADADPRRRLFGAELTRLFELFADAHEEQYCVLAVAALTDWSAEETDPAVLATVLHGLSSYQGPRAEAALLAHLGHHDPGVRRAVAAGLGTSKDGEHLSGRAREGVLTLMNDPDTDVGIAACRSAGDIANGDPVLSDSLAALLDHPERRVRLEAVQSLALHRDERCVEAAKRLGPPRPGYREEELYCLEAAWRFERRRGDTARTTRPGMRSNVASIAPEGTAPWPRDT</sequence>
<dbReference type="InterPro" id="IPR016024">
    <property type="entry name" value="ARM-type_fold"/>
</dbReference>
<evidence type="ECO:0008006" key="4">
    <source>
        <dbReference type="Google" id="ProtNLM"/>
    </source>
</evidence>
<dbReference type="RefSeq" id="WP_114057130.1">
    <property type="nucleotide sequence ID" value="NZ_CP030862.1"/>
</dbReference>
<dbReference type="SUPFAM" id="SSF48403">
    <property type="entry name" value="Ankyrin repeat"/>
    <property type="match status" value="1"/>
</dbReference>
<dbReference type="Gene3D" id="1.25.10.10">
    <property type="entry name" value="Leucine-rich Repeat Variant"/>
    <property type="match status" value="1"/>
</dbReference>
<dbReference type="KEGG" id="sgz:C0216_23085"/>
<keyword evidence="3" id="KW-1185">Reference proteome</keyword>
<evidence type="ECO:0000313" key="2">
    <source>
        <dbReference type="EMBL" id="AXE25954.1"/>
    </source>
</evidence>
<dbReference type="Pfam" id="PF13646">
    <property type="entry name" value="HEAT_2"/>
    <property type="match status" value="1"/>
</dbReference>